<evidence type="ECO:0000259" key="3">
    <source>
        <dbReference type="Pfam" id="PF08241"/>
    </source>
</evidence>
<dbReference type="Pfam" id="PF08241">
    <property type="entry name" value="Methyltransf_11"/>
    <property type="match status" value="1"/>
</dbReference>
<dbReference type="GO" id="GO:0008757">
    <property type="term" value="F:S-adenosylmethionine-dependent methyltransferase activity"/>
    <property type="evidence" value="ECO:0007669"/>
    <property type="project" value="InterPro"/>
</dbReference>
<dbReference type="InterPro" id="IPR029063">
    <property type="entry name" value="SAM-dependent_MTases_sf"/>
</dbReference>
<evidence type="ECO:0000256" key="2">
    <source>
        <dbReference type="ARBA" id="ARBA00022679"/>
    </source>
</evidence>
<dbReference type="CDD" id="cd02440">
    <property type="entry name" value="AdoMet_MTases"/>
    <property type="match status" value="1"/>
</dbReference>
<dbReference type="GO" id="GO:0032259">
    <property type="term" value="P:methylation"/>
    <property type="evidence" value="ECO:0007669"/>
    <property type="project" value="UniProtKB-KW"/>
</dbReference>
<keyword evidence="5" id="KW-1185">Reference proteome</keyword>
<protein>
    <submittedName>
        <fullName evidence="4">Methyltransferase domain-containing protein</fullName>
    </submittedName>
</protein>
<proteinExistence type="predicted"/>
<organism evidence="4 5">
    <name type="scientific">Pusillimonas minor</name>
    <dbReference type="NCBI Taxonomy" id="2697024"/>
    <lineage>
        <taxon>Bacteria</taxon>
        <taxon>Pseudomonadati</taxon>
        <taxon>Pseudomonadota</taxon>
        <taxon>Betaproteobacteria</taxon>
        <taxon>Burkholderiales</taxon>
        <taxon>Alcaligenaceae</taxon>
        <taxon>Pusillimonas</taxon>
    </lineage>
</organism>
<dbReference type="EMBL" id="JACJUU010000011">
    <property type="protein sequence ID" value="MBC2770672.1"/>
    <property type="molecule type" value="Genomic_DNA"/>
</dbReference>
<dbReference type="InterPro" id="IPR013216">
    <property type="entry name" value="Methyltransf_11"/>
</dbReference>
<evidence type="ECO:0000313" key="5">
    <source>
        <dbReference type="Proteomes" id="UP000545386"/>
    </source>
</evidence>
<evidence type="ECO:0000313" key="4">
    <source>
        <dbReference type="EMBL" id="MBC2770672.1"/>
    </source>
</evidence>
<sequence length="302" mass="33598">MSSHPSLPILADHVVKQFARRAPLDNAQFLYGEVAQRMLQRLSYIRVTPETLIDAGCGAGHAIEPLRARYPMVNYMGVDNCAALLNVARERHAGKRGLWNRLRNKPTPNTDFTCADLAHTTLPPESAGLVWSNMALHWHPRPHDVLLEWRRVLKPEGVVMFSCLGPGTFKELRAALQAAGLHTATPAFVDMHDFGDLLIESGFSDPVMDQETLTLTYRSAEKLLEDLASLGGNPAQSRRSGLVGREWRDRLLAALEKQRTMDGTIHLSLEVAYGHAWRARTFNTAPGETRVSVSAITRRPKP</sequence>
<dbReference type="AlphaFoldDB" id="A0A842HSP2"/>
<name>A0A842HSP2_9BURK</name>
<gene>
    <name evidence="4" type="ORF">GTU67_12215</name>
</gene>
<keyword evidence="2 4" id="KW-0808">Transferase</keyword>
<dbReference type="SUPFAM" id="SSF53335">
    <property type="entry name" value="S-adenosyl-L-methionine-dependent methyltransferases"/>
    <property type="match status" value="1"/>
</dbReference>
<reference evidence="4 5" key="1">
    <citation type="submission" date="2020-08" db="EMBL/GenBank/DDBJ databases">
        <title>Paraeoetvoesia sp. YC-7-48 draft genome sequence.</title>
        <authorList>
            <person name="Yao L."/>
        </authorList>
    </citation>
    <scope>NUCLEOTIDE SEQUENCE [LARGE SCALE GENOMIC DNA]</scope>
    <source>
        <strain evidence="5">YC-7-48</strain>
    </source>
</reference>
<comment type="caution">
    <text evidence="4">The sequence shown here is derived from an EMBL/GenBank/DDBJ whole genome shotgun (WGS) entry which is preliminary data.</text>
</comment>
<dbReference type="InterPro" id="IPR050602">
    <property type="entry name" value="Malonyl-ACP_OMT"/>
</dbReference>
<keyword evidence="1 4" id="KW-0489">Methyltransferase</keyword>
<dbReference type="PANTHER" id="PTHR13090">
    <property type="entry name" value="ARGININE-HYDROXYLASE NDUFAF5, MITOCHONDRIAL"/>
    <property type="match status" value="1"/>
</dbReference>
<dbReference type="Proteomes" id="UP000545386">
    <property type="component" value="Unassembled WGS sequence"/>
</dbReference>
<dbReference type="Gene3D" id="3.40.50.150">
    <property type="entry name" value="Vaccinia Virus protein VP39"/>
    <property type="match status" value="1"/>
</dbReference>
<feature type="domain" description="Methyltransferase type 11" evidence="3">
    <location>
        <begin position="54"/>
        <end position="161"/>
    </location>
</feature>
<dbReference type="PANTHER" id="PTHR13090:SF1">
    <property type="entry name" value="ARGININE-HYDROXYLASE NDUFAF5, MITOCHONDRIAL"/>
    <property type="match status" value="1"/>
</dbReference>
<dbReference type="RefSeq" id="WP_185780348.1">
    <property type="nucleotide sequence ID" value="NZ_JACJUU010000011.1"/>
</dbReference>
<accession>A0A842HSP2</accession>
<evidence type="ECO:0000256" key="1">
    <source>
        <dbReference type="ARBA" id="ARBA00022603"/>
    </source>
</evidence>